<feature type="region of interest" description="Disordered" evidence="1">
    <location>
        <begin position="214"/>
        <end position="234"/>
    </location>
</feature>
<comment type="caution">
    <text evidence="3">The sequence shown here is derived from an EMBL/GenBank/DDBJ whole genome shotgun (WGS) entry which is preliminary data.</text>
</comment>
<gene>
    <name evidence="3" type="ORF">UX31_C0027G0007</name>
</gene>
<evidence type="ECO:0000259" key="2">
    <source>
        <dbReference type="Pfam" id="PF13643"/>
    </source>
</evidence>
<dbReference type="InterPro" id="IPR025285">
    <property type="entry name" value="DUF4145"/>
</dbReference>
<protein>
    <submittedName>
        <fullName evidence="3">Methyl-accepting chemotaxis sensory transducer</fullName>
    </submittedName>
</protein>
<accession>A0A0G1NJR2</accession>
<dbReference type="Pfam" id="PF13643">
    <property type="entry name" value="DUF4145"/>
    <property type="match status" value="1"/>
</dbReference>
<dbReference type="EMBL" id="LCLS01000027">
    <property type="protein sequence ID" value="KKU20819.1"/>
    <property type="molecule type" value="Genomic_DNA"/>
</dbReference>
<evidence type="ECO:0000313" key="4">
    <source>
        <dbReference type="Proteomes" id="UP000034107"/>
    </source>
</evidence>
<evidence type="ECO:0000256" key="1">
    <source>
        <dbReference type="SAM" id="MobiDB-lite"/>
    </source>
</evidence>
<evidence type="ECO:0000313" key="3">
    <source>
        <dbReference type="EMBL" id="KKU20819.1"/>
    </source>
</evidence>
<dbReference type="AlphaFoldDB" id="A0A0G1NJR2"/>
<organism evidence="3 4">
    <name type="scientific">Candidatus Nomurabacteria bacterium GW2011_GWA1_46_11</name>
    <dbReference type="NCBI Taxonomy" id="1618732"/>
    <lineage>
        <taxon>Bacteria</taxon>
        <taxon>Candidatus Nomuraibacteriota</taxon>
    </lineage>
</organism>
<reference evidence="3 4" key="1">
    <citation type="journal article" date="2015" name="Nature">
        <title>rRNA introns, odd ribosomes, and small enigmatic genomes across a large radiation of phyla.</title>
        <authorList>
            <person name="Brown C.T."/>
            <person name="Hug L.A."/>
            <person name="Thomas B.C."/>
            <person name="Sharon I."/>
            <person name="Castelle C.J."/>
            <person name="Singh A."/>
            <person name="Wilkins M.J."/>
            <person name="Williams K.H."/>
            <person name="Banfield J.F."/>
        </authorList>
    </citation>
    <scope>NUCLEOTIDE SEQUENCE [LARGE SCALE GENOMIC DNA]</scope>
</reference>
<dbReference type="Proteomes" id="UP000034107">
    <property type="component" value="Unassembled WGS sequence"/>
</dbReference>
<name>A0A0G1NJR2_9BACT</name>
<proteinExistence type="predicted"/>
<feature type="domain" description="DUF4145" evidence="2">
    <location>
        <begin position="111"/>
        <end position="194"/>
    </location>
</feature>
<sequence>MDLNAAQNLIEEYVKDMIDTCPHCGAKVYIEKLWSAHHSFDSGDVEFYVIFRCKPCKKLLLKTFVFKQNRYTSKTNLEIGGWDEKYPVALDTELSKVDLEYIPEDVFADYKEALKCKSIGANRASCAMFRRALQSALVELGANKDEDLIDQIDKLTILPADIKDWAHQIRIFGNWGAHPDKDKLKEVDTEEVAEAHDFISKFFVYMFIMPRKVEESRKRREEKTKPKESEDNSK</sequence>